<organism evidence="1 2">
    <name type="scientific">Candida boidinii</name>
    <name type="common">Yeast</name>
    <dbReference type="NCBI Taxonomy" id="5477"/>
    <lineage>
        <taxon>Eukaryota</taxon>
        <taxon>Fungi</taxon>
        <taxon>Dikarya</taxon>
        <taxon>Ascomycota</taxon>
        <taxon>Saccharomycotina</taxon>
        <taxon>Pichiomycetes</taxon>
        <taxon>Pichiales</taxon>
        <taxon>Pichiaceae</taxon>
        <taxon>Ogataea</taxon>
        <taxon>Ogataea/Candida clade</taxon>
    </lineage>
</organism>
<reference evidence="1" key="1">
    <citation type="submission" date="2023-04" db="EMBL/GenBank/DDBJ databases">
        <title>Candida boidinii NBRC 10035.</title>
        <authorList>
            <person name="Ichikawa N."/>
            <person name="Sato H."/>
            <person name="Tonouchi N."/>
        </authorList>
    </citation>
    <scope>NUCLEOTIDE SEQUENCE</scope>
    <source>
        <strain evidence="1">NBRC 10035</strain>
    </source>
</reference>
<protein>
    <submittedName>
        <fullName evidence="1">Unnamed protein product</fullName>
    </submittedName>
</protein>
<proteinExistence type="predicted"/>
<dbReference type="AlphaFoldDB" id="A0A9W6WKE3"/>
<accession>A0A9W6WKE3</accession>
<comment type="caution">
    <text evidence="1">The sequence shown here is derived from an EMBL/GenBank/DDBJ whole genome shotgun (WGS) entry which is preliminary data.</text>
</comment>
<keyword evidence="2" id="KW-1185">Reference proteome</keyword>
<evidence type="ECO:0000313" key="2">
    <source>
        <dbReference type="Proteomes" id="UP001165120"/>
    </source>
</evidence>
<dbReference type="Proteomes" id="UP001165120">
    <property type="component" value="Unassembled WGS sequence"/>
</dbReference>
<evidence type="ECO:0000313" key="1">
    <source>
        <dbReference type="EMBL" id="GME80423.1"/>
    </source>
</evidence>
<sequence>MINQARACADDGASDTGPYNHDCLCAQGSDFQSLVASCLDCGWCLWDDYGQFLEAPLSECGLPSEPTGTACAPCPSSSSVVSSSVSASLPVAVSTNIPSSVVSSLLSSAAASSSETPSATQVDIPAATGQISGQYFVVSIPYTWKNFVIDALSEESFSWLC</sequence>
<gene>
    <name evidence="1" type="ORF">Cboi02_000640000</name>
</gene>
<dbReference type="EMBL" id="BSXN01004032">
    <property type="protein sequence ID" value="GME80423.1"/>
    <property type="molecule type" value="Genomic_DNA"/>
</dbReference>
<name>A0A9W6WKE3_CANBO</name>